<dbReference type="GO" id="GO:0022857">
    <property type="term" value="F:transmembrane transporter activity"/>
    <property type="evidence" value="ECO:0007669"/>
    <property type="project" value="InterPro"/>
</dbReference>
<dbReference type="Gene3D" id="1.20.1250.20">
    <property type="entry name" value="MFS general substrate transporter like domains"/>
    <property type="match status" value="1"/>
</dbReference>
<dbReference type="PANTHER" id="PTHR48020">
    <property type="entry name" value="PROTON MYO-INOSITOL COTRANSPORTER"/>
    <property type="match status" value="1"/>
</dbReference>
<evidence type="ECO:0000256" key="5">
    <source>
        <dbReference type="ARBA" id="ARBA00022989"/>
    </source>
</evidence>
<dbReference type="InterPro" id="IPR005828">
    <property type="entry name" value="MFS_sugar_transport-like"/>
</dbReference>
<reference evidence="12" key="1">
    <citation type="journal article" date="2015" name="Genome Announc.">
        <title>Draft genome sequence of Talaromyces cellulolyticus strain Y-94, a source of lignocellulosic biomass-degrading enzymes.</title>
        <authorList>
            <person name="Fujii T."/>
            <person name="Koike H."/>
            <person name="Sawayama S."/>
            <person name="Yano S."/>
            <person name="Inoue H."/>
        </authorList>
    </citation>
    <scope>NUCLEOTIDE SEQUENCE [LARGE SCALE GENOMIC DNA]</scope>
    <source>
        <strain evidence="12">Y-94</strain>
    </source>
</reference>
<keyword evidence="5 9" id="KW-1133">Transmembrane helix</keyword>
<feature type="transmembrane region" description="Helical" evidence="9">
    <location>
        <begin position="417"/>
        <end position="438"/>
    </location>
</feature>
<dbReference type="InterPro" id="IPR050814">
    <property type="entry name" value="Myo-inositol_Transporter"/>
</dbReference>
<evidence type="ECO:0000256" key="1">
    <source>
        <dbReference type="ARBA" id="ARBA00004141"/>
    </source>
</evidence>
<dbReference type="GO" id="GO:0015798">
    <property type="term" value="P:myo-inositol transport"/>
    <property type="evidence" value="ECO:0007669"/>
    <property type="project" value="UniProtKB-ARBA"/>
</dbReference>
<dbReference type="GO" id="GO:0016020">
    <property type="term" value="C:membrane"/>
    <property type="evidence" value="ECO:0007669"/>
    <property type="project" value="UniProtKB-SubCell"/>
</dbReference>
<protein>
    <submittedName>
        <fullName evidence="11">Hexose transport-related protein</fullName>
    </submittedName>
</protein>
<dbReference type="SUPFAM" id="SSF103473">
    <property type="entry name" value="MFS general substrate transporter"/>
    <property type="match status" value="1"/>
</dbReference>
<evidence type="ECO:0000256" key="2">
    <source>
        <dbReference type="ARBA" id="ARBA00010992"/>
    </source>
</evidence>
<feature type="transmembrane region" description="Helical" evidence="9">
    <location>
        <begin position="203"/>
        <end position="221"/>
    </location>
</feature>
<dbReference type="PRINTS" id="PR00171">
    <property type="entry name" value="SUGRTRNSPORT"/>
</dbReference>
<dbReference type="GO" id="GO:0015791">
    <property type="term" value="P:polyol transmembrane transport"/>
    <property type="evidence" value="ECO:0007669"/>
    <property type="project" value="UniProtKB-ARBA"/>
</dbReference>
<keyword evidence="12" id="KW-1185">Reference proteome</keyword>
<feature type="domain" description="Major facilitator superfamily (MFS) profile" evidence="10">
    <location>
        <begin position="129"/>
        <end position="574"/>
    </location>
</feature>
<dbReference type="FunFam" id="1.20.1250.20:FF:000100">
    <property type="entry name" value="MFS sugar transporter, putative"/>
    <property type="match status" value="1"/>
</dbReference>
<dbReference type="InterPro" id="IPR003663">
    <property type="entry name" value="Sugar/inositol_transpt"/>
</dbReference>
<dbReference type="InterPro" id="IPR020846">
    <property type="entry name" value="MFS_dom"/>
</dbReference>
<evidence type="ECO:0000313" key="12">
    <source>
        <dbReference type="Proteomes" id="UP000053095"/>
    </source>
</evidence>
<dbReference type="AlphaFoldDB" id="A0A6V8HNS6"/>
<dbReference type="InterPro" id="IPR036259">
    <property type="entry name" value="MFS_trans_sf"/>
</dbReference>
<feature type="transmembrane region" description="Helical" evidence="9">
    <location>
        <begin position="551"/>
        <end position="570"/>
    </location>
</feature>
<feature type="transmembrane region" description="Helical" evidence="9">
    <location>
        <begin position="450"/>
        <end position="471"/>
    </location>
</feature>
<gene>
    <name evidence="11" type="ORF">TCE0_042f14380</name>
</gene>
<comment type="caution">
    <text evidence="11">The sequence shown here is derived from an EMBL/GenBank/DDBJ whole genome shotgun (WGS) entry which is preliminary data.</text>
</comment>
<dbReference type="NCBIfam" id="TIGR00879">
    <property type="entry name" value="SP"/>
    <property type="match status" value="1"/>
</dbReference>
<organism evidence="11 12">
    <name type="scientific">Talaromyces pinophilus</name>
    <name type="common">Penicillium pinophilum</name>
    <dbReference type="NCBI Taxonomy" id="128442"/>
    <lineage>
        <taxon>Eukaryota</taxon>
        <taxon>Fungi</taxon>
        <taxon>Dikarya</taxon>
        <taxon>Ascomycota</taxon>
        <taxon>Pezizomycotina</taxon>
        <taxon>Eurotiomycetes</taxon>
        <taxon>Eurotiomycetidae</taxon>
        <taxon>Eurotiales</taxon>
        <taxon>Trichocomaceae</taxon>
        <taxon>Talaromyces</taxon>
        <taxon>Talaromyces sect. Talaromyces</taxon>
    </lineage>
</organism>
<evidence type="ECO:0000256" key="3">
    <source>
        <dbReference type="ARBA" id="ARBA00022448"/>
    </source>
</evidence>
<evidence type="ECO:0000259" key="10">
    <source>
        <dbReference type="PROSITE" id="PS50850"/>
    </source>
</evidence>
<dbReference type="Pfam" id="PF00083">
    <property type="entry name" value="Sugar_tr"/>
    <property type="match status" value="1"/>
</dbReference>
<evidence type="ECO:0000256" key="8">
    <source>
        <dbReference type="SAM" id="MobiDB-lite"/>
    </source>
</evidence>
<dbReference type="PROSITE" id="PS50850">
    <property type="entry name" value="MFS"/>
    <property type="match status" value="1"/>
</dbReference>
<comment type="subcellular location">
    <subcellularLocation>
        <location evidence="1">Membrane</location>
        <topology evidence="1">Multi-pass membrane protein</topology>
    </subcellularLocation>
</comment>
<keyword evidence="3 7" id="KW-0813">Transport</keyword>
<evidence type="ECO:0000256" key="4">
    <source>
        <dbReference type="ARBA" id="ARBA00022692"/>
    </source>
</evidence>
<name>A0A6V8HNS6_TALPI</name>
<feature type="transmembrane region" description="Helical" evidence="9">
    <location>
        <begin position="520"/>
        <end position="539"/>
    </location>
</feature>
<feature type="region of interest" description="Disordered" evidence="8">
    <location>
        <begin position="1"/>
        <end position="24"/>
    </location>
</feature>
<dbReference type="Proteomes" id="UP000053095">
    <property type="component" value="Unassembled WGS sequence"/>
</dbReference>
<evidence type="ECO:0000256" key="9">
    <source>
        <dbReference type="SAM" id="Phobius"/>
    </source>
</evidence>
<feature type="transmembrane region" description="Helical" evidence="9">
    <location>
        <begin position="385"/>
        <end position="405"/>
    </location>
</feature>
<proteinExistence type="inferred from homology"/>
<accession>A0A6V8HNS6</accession>
<dbReference type="PANTHER" id="PTHR48020:SF17">
    <property type="entry name" value="SUGAR TRANSPORTER, PUTATIVE (AFU_ORTHOLOGUE AFUA_8G06870)-RELATED"/>
    <property type="match status" value="1"/>
</dbReference>
<comment type="similarity">
    <text evidence="2 7">Belongs to the major facilitator superfamily. Sugar transporter (TC 2.A.1.1) family.</text>
</comment>
<dbReference type="EMBL" id="DF933838">
    <property type="protein sequence ID" value="GAM41333.1"/>
    <property type="molecule type" value="Genomic_DNA"/>
</dbReference>
<evidence type="ECO:0000256" key="6">
    <source>
        <dbReference type="ARBA" id="ARBA00023136"/>
    </source>
</evidence>
<evidence type="ECO:0000313" key="11">
    <source>
        <dbReference type="EMBL" id="GAM41333.1"/>
    </source>
</evidence>
<feature type="transmembrane region" description="Helical" evidence="9">
    <location>
        <begin position="263"/>
        <end position="285"/>
    </location>
</feature>
<keyword evidence="4 9" id="KW-0812">Transmembrane</keyword>
<keyword evidence="6 9" id="KW-0472">Membrane</keyword>
<evidence type="ECO:0000256" key="7">
    <source>
        <dbReference type="RuleBase" id="RU003346"/>
    </source>
</evidence>
<feature type="compositionally biased region" description="Basic and acidic residues" evidence="8">
    <location>
        <begin position="1"/>
        <end position="18"/>
    </location>
</feature>
<sequence length="629" mass="71487">MAEPEKIAQSEKVVREDNSIGSEQAENVKTGAPGILDPENIHNRPADNLNVVFENPLANVPRDQLLKDVEEFCQKFNLMEHVDDFRKGALVSQNPAAAMDLTELTDEEKNILLREHTHKWHQPWQLYWLVIMCSMAAAVQGMDETVNNGAQAIYLKNLGISSRFSGKQLDDITGLIVGAPYLCCAILGCWLTEPLNRYFARRGTIFISCFFAAVCSIWEGVANTWVNLFLARFFLGLGIGPKSSTVPIYAAECSPAPIRGALVMMWQMWTAFGIMLGNIMGVAFMSLSDDLSWRLMLGSTVVLPIIVCVQVYMCPESPRWLIQHNQVEKAFRSFRKLRSHDIQAARDLYYAYVLVQIEREINKGKNFFTMFMELFTVGRNRRATIGSWIVMFMQQFCGVNVIAYYSTTIFTTSGYSIQSALLASMGTGILNWVFALPATLTIDTFGRRNLLLTTFPFLAICLLWTGFSFWIEPDIVDSKKRVAMVTTGMYLFEIFYSPGEGPVPFTYSAEAFPLHVREVGMSWATATCWCFNFILSFTWPSLLTSFKPQGAFGWYAAWCIIGWFLVLFFLPETKALTLEELDQVFSVPTWKHASYQLKNAIWHVRTWVFRQKLEPLPPFYQGIDKLNES</sequence>
<feature type="transmembrane region" description="Helical" evidence="9">
    <location>
        <begin position="172"/>
        <end position="191"/>
    </location>
</feature>